<evidence type="ECO:0000256" key="12">
    <source>
        <dbReference type="ARBA" id="ARBA00023134"/>
    </source>
</evidence>
<evidence type="ECO:0000313" key="21">
    <source>
        <dbReference type="EMBL" id="PIQ89839.1"/>
    </source>
</evidence>
<keyword evidence="2 19" id="KW-0436">Ligase</keyword>
<dbReference type="Proteomes" id="UP000229641">
    <property type="component" value="Unassembled WGS sequence"/>
</dbReference>
<accession>A0A2H0LZI3</accession>
<dbReference type="GO" id="GO:0004519">
    <property type="term" value="F:endonuclease activity"/>
    <property type="evidence" value="ECO:0007669"/>
    <property type="project" value="UniProtKB-KW"/>
</dbReference>
<dbReference type="InterPro" id="IPR036844">
    <property type="entry name" value="Hint_dom_sf"/>
</dbReference>
<dbReference type="PROSITE" id="PS01288">
    <property type="entry name" value="UPF0027"/>
    <property type="match status" value="1"/>
</dbReference>
<dbReference type="PROSITE" id="PS50819">
    <property type="entry name" value="INTEIN_ENDONUCLEASE"/>
    <property type="match status" value="1"/>
</dbReference>
<comment type="subunit">
    <text evidence="19">Monomer.</text>
</comment>
<dbReference type="GO" id="GO:0170057">
    <property type="term" value="F:RNA ligase (GTP) activity"/>
    <property type="evidence" value="ECO:0007669"/>
    <property type="project" value="UniProtKB-EC"/>
</dbReference>
<dbReference type="Pfam" id="PF01139">
    <property type="entry name" value="RtcB"/>
    <property type="match status" value="2"/>
</dbReference>
<dbReference type="NCBIfam" id="TIGR01445">
    <property type="entry name" value="intein_Nterm"/>
    <property type="match status" value="1"/>
</dbReference>
<dbReference type="GO" id="GO:0003972">
    <property type="term" value="F:RNA ligase (ATP) activity"/>
    <property type="evidence" value="ECO:0007669"/>
    <property type="project" value="TreeGrafter"/>
</dbReference>
<dbReference type="InterPro" id="IPR006141">
    <property type="entry name" value="Intein_N"/>
</dbReference>
<gene>
    <name evidence="19" type="primary">rtcB</name>
    <name evidence="21" type="ORF">COV72_01370</name>
</gene>
<dbReference type="Gene3D" id="3.10.28.10">
    <property type="entry name" value="Homing endonucleases"/>
    <property type="match status" value="1"/>
</dbReference>
<evidence type="ECO:0000256" key="11">
    <source>
        <dbReference type="ARBA" id="ARBA00023000"/>
    </source>
</evidence>
<dbReference type="SMART" id="SM00306">
    <property type="entry name" value="HintN"/>
    <property type="match status" value="1"/>
</dbReference>
<evidence type="ECO:0000313" key="22">
    <source>
        <dbReference type="Proteomes" id="UP000229641"/>
    </source>
</evidence>
<dbReference type="GO" id="GO:0006396">
    <property type="term" value="P:RNA processing"/>
    <property type="evidence" value="ECO:0007669"/>
    <property type="project" value="InterPro"/>
</dbReference>
<evidence type="ECO:0000256" key="7">
    <source>
        <dbReference type="ARBA" id="ARBA00022800"/>
    </source>
</evidence>
<dbReference type="FunFam" id="3.90.1860.10:FF:000001">
    <property type="entry name" value="tRNA-splicing ligase RtcB homolog"/>
    <property type="match status" value="1"/>
</dbReference>
<dbReference type="InterPro" id="IPR001233">
    <property type="entry name" value="RtcB"/>
</dbReference>
<feature type="binding site" evidence="17">
    <location>
        <begin position="844"/>
        <end position="845"/>
    </location>
    <ligand>
        <name>GMP</name>
        <dbReference type="ChEBI" id="CHEBI:58115"/>
    </ligand>
</feature>
<keyword evidence="6" id="KW-0255">Endonuclease</keyword>
<dbReference type="NCBIfam" id="NF038162">
    <property type="entry name" value="RctB_rel_intein"/>
    <property type="match status" value="1"/>
</dbReference>
<dbReference type="InterPro" id="IPR006142">
    <property type="entry name" value="INTEIN"/>
</dbReference>
<dbReference type="GO" id="GO:0016539">
    <property type="term" value="P:intein-mediated protein splicing"/>
    <property type="evidence" value="ECO:0007669"/>
    <property type="project" value="InterPro"/>
</dbReference>
<dbReference type="CDD" id="cd00081">
    <property type="entry name" value="Hint"/>
    <property type="match status" value="2"/>
</dbReference>
<evidence type="ECO:0000256" key="1">
    <source>
        <dbReference type="ARBA" id="ARBA00008071"/>
    </source>
</evidence>
<feature type="binding site" evidence="18">
    <location>
        <position position="750"/>
    </location>
    <ligand>
        <name>Mn(2+)</name>
        <dbReference type="ChEBI" id="CHEBI:29035"/>
        <label>2</label>
    </ligand>
</feature>
<dbReference type="GO" id="GO:0016787">
    <property type="term" value="F:hydrolase activity"/>
    <property type="evidence" value="ECO:0007669"/>
    <property type="project" value="UniProtKB-KW"/>
</dbReference>
<dbReference type="NCBIfam" id="TIGR01443">
    <property type="entry name" value="intein_Cterm"/>
    <property type="match status" value="1"/>
</dbReference>
<dbReference type="InterPro" id="IPR004042">
    <property type="entry name" value="Intein_endonuc_central"/>
</dbReference>
<feature type="binding site" evidence="18">
    <location>
        <position position="719"/>
    </location>
    <ligand>
        <name>Mn(2+)</name>
        <dbReference type="ChEBI" id="CHEBI:29035"/>
        <label>1</label>
    </ligand>
</feature>
<dbReference type="InterPro" id="IPR030934">
    <property type="entry name" value="Intein_C"/>
</dbReference>
<sequence length="996" mass="111531">MPENWQGKLEKIDNYRWRLPKTYKPGMRVEGIVYSDEKLLKDIFHDKALEQVANVAFLPGIVNASLAMPDIHWGYGFPIGGVAATDIGAGGVVSPGGVGFDINCLTGESKILTDKGFTVKIKDLEADWKKTKLITMNFSKKIKEETDLFRFIKVRPKEKILQITTFGGQKIKATRDHPFWTEDGMVALKRLKQGDKVAVYPFAGVDFENPSDEVIIDEKDVLNLLSRLKKDLGGNAKAQIINQLKKRGLLPLRYNSSALPYLIKVAGYSIGDGNVHFVKLRGKGISWFWGKSDDLELIRRDIEKIGFKCSKIYSRQRKHKIQTWYDLVEFENLENSCKVCSSAFAIMLVLLGVPFGNKTDTPYLMPKWLFRAPLWQKRLFLAAYFGAEMSAPKSFLEHGYNLYCPVVSMNKRESLVDNGVAFLEGVSKLLSEFGISALKISRNAEYISKKGTLHYRLRLILSNKSEDLINLYSRVGFEYNRQRSFLANTTVQFLRHKDEILRTRQEAESSAIGLHAQGYSAEKIYKMLGSKFVNMRFIERSVYGERKTDPRISSAALNFADFIDEHTQGLGYSGMIWDKIVSIAESPFEEYVYDFTVNHQDHNFIANNFVVSNCGVRLLKTNLQYNDVKDKIKDLTCVLFSNVPSGVGSKGDIRVSVKEEREILLKGAGWAVAKGYGIKEDLECTEESGALSGADPEAVSERAYERGKAQSGTLGSGNHFLEIQVVDQLYDRQLSDAFGLDLGQVMVMIHSGSRGFGYQICDDYARSMVRCLQNYNINVPDRQLACAPVNSPEAKAYLGAMRCAANYAWANRQCLMHLARRCFEKFFNASWQGLGMHLIYDVAHNIAKIEKYNIDGEEKLLCVHRKGATRAFGPGNPALPPKYKNTGQPVIIPGDMGRNSYLLVGTKKAEEETFGSTCHGAGRLKSRTAATRSVNFSALMKQLEAKGITVMASGRGTIVEEAPEAYKDVNEVVDVVHSAGISKRVARMRPLGVIKG</sequence>
<dbReference type="SMART" id="SM00305">
    <property type="entry name" value="HintC"/>
    <property type="match status" value="1"/>
</dbReference>
<evidence type="ECO:0000256" key="9">
    <source>
        <dbReference type="ARBA" id="ARBA00022813"/>
    </source>
</evidence>
<evidence type="ECO:0000259" key="20">
    <source>
        <dbReference type="PROSITE" id="PS50819"/>
    </source>
</evidence>
<dbReference type="PROSITE" id="PS50817">
    <property type="entry name" value="INTEIN_N_TER"/>
    <property type="match status" value="1"/>
</dbReference>
<reference evidence="21 22" key="1">
    <citation type="submission" date="2017-09" db="EMBL/GenBank/DDBJ databases">
        <title>Depth-based differentiation of microbial function through sediment-hosted aquifers and enrichment of novel symbionts in the deep terrestrial subsurface.</title>
        <authorList>
            <person name="Probst A.J."/>
            <person name="Ladd B."/>
            <person name="Jarett J.K."/>
            <person name="Geller-Mcgrath D.E."/>
            <person name="Sieber C.M."/>
            <person name="Emerson J.B."/>
            <person name="Anantharaman K."/>
            <person name="Thomas B.C."/>
            <person name="Malmstrom R."/>
            <person name="Stieglmeier M."/>
            <person name="Klingl A."/>
            <person name="Woyke T."/>
            <person name="Ryan C.M."/>
            <person name="Banfield J.F."/>
        </authorList>
    </citation>
    <scope>NUCLEOTIDE SEQUENCE [LARGE SCALE GENOMIC DNA]</scope>
    <source>
        <strain evidence="21">CG11_big_fil_rev_8_21_14_0_20_42_13</strain>
    </source>
</reference>
<dbReference type="InterPro" id="IPR053454">
    <property type="entry name" value="RtcB_ligase"/>
</dbReference>
<evidence type="ECO:0000256" key="10">
    <source>
        <dbReference type="ARBA" id="ARBA00022886"/>
    </source>
</evidence>
<keyword evidence="13 18" id="KW-0464">Manganese</keyword>
<comment type="cofactor">
    <cofactor evidence="18 19">
        <name>Mn(2+)</name>
        <dbReference type="ChEBI" id="CHEBI:29035"/>
    </cofactor>
    <text evidence="18 19">Binds 2 manganese ions per subunit.</text>
</comment>
<dbReference type="SUPFAM" id="SSF103365">
    <property type="entry name" value="Hypothetical protein PH1602"/>
    <property type="match status" value="2"/>
</dbReference>
<comment type="caution">
    <text evidence="21">The sequence shown here is derived from an EMBL/GenBank/DDBJ whole genome shotgun (WGS) entry which is preliminary data.</text>
</comment>
<dbReference type="PANTHER" id="PTHR11118:SF1">
    <property type="entry name" value="RNA-SPLICING LIGASE RTCB HOMOLOG"/>
    <property type="match status" value="1"/>
</dbReference>
<evidence type="ECO:0000256" key="13">
    <source>
        <dbReference type="ARBA" id="ARBA00023211"/>
    </source>
</evidence>
<evidence type="ECO:0000256" key="2">
    <source>
        <dbReference type="ARBA" id="ARBA00022598"/>
    </source>
</evidence>
<dbReference type="EMBL" id="PCWA01000015">
    <property type="protein sequence ID" value="PIQ89839.1"/>
    <property type="molecule type" value="Genomic_DNA"/>
</dbReference>
<dbReference type="PRINTS" id="PR00379">
    <property type="entry name" value="INTEIN"/>
</dbReference>
<evidence type="ECO:0000256" key="19">
    <source>
        <dbReference type="RuleBase" id="RU371113"/>
    </source>
</evidence>
<dbReference type="GO" id="GO:0046872">
    <property type="term" value="F:metal ion binding"/>
    <property type="evidence" value="ECO:0007669"/>
    <property type="project" value="UniProtKB-UniRule"/>
</dbReference>
<dbReference type="SUPFAM" id="SSF51294">
    <property type="entry name" value="Hedgehog/intein (Hint) domain"/>
    <property type="match status" value="1"/>
</dbReference>
<protein>
    <recommendedName>
        <fullName evidence="19">tRNA-splicing ligase RtcB</fullName>
        <ecNumber evidence="19">6.5.1.-</ecNumber>
    </recommendedName>
</protein>
<name>A0A2H0LZI3_9BACT</name>
<dbReference type="GO" id="GO:0042245">
    <property type="term" value="P:RNA repair"/>
    <property type="evidence" value="ECO:0007669"/>
    <property type="project" value="UniProtKB-KW"/>
</dbReference>
<feature type="domain" description="DOD-type homing endonuclease" evidence="20">
    <location>
        <begin position="350"/>
        <end position="435"/>
    </location>
</feature>
<keyword evidence="5 17" id="KW-0547">Nucleotide-binding</keyword>
<keyword evidence="3" id="KW-0540">Nuclease</keyword>
<feature type="binding site" evidence="17">
    <location>
        <begin position="718"/>
        <end position="722"/>
    </location>
    <ligand>
        <name>GMP</name>
        <dbReference type="ChEBI" id="CHEBI:58115"/>
    </ligand>
</feature>
<comment type="catalytic activity">
    <reaction evidence="14">
        <text>a 3'-end 3'-phospho-ribonucleotide-RNA + a 5'-end dephospho-ribonucleoside-RNA + GTP = a ribonucleotidyl-ribonucleotide-RNA + GMP + diphosphate</text>
        <dbReference type="Rhea" id="RHEA:68076"/>
        <dbReference type="Rhea" id="RHEA-COMP:10463"/>
        <dbReference type="Rhea" id="RHEA-COMP:13936"/>
        <dbReference type="Rhea" id="RHEA-COMP:17355"/>
        <dbReference type="ChEBI" id="CHEBI:33019"/>
        <dbReference type="ChEBI" id="CHEBI:37565"/>
        <dbReference type="ChEBI" id="CHEBI:58115"/>
        <dbReference type="ChEBI" id="CHEBI:83062"/>
        <dbReference type="ChEBI" id="CHEBI:138284"/>
        <dbReference type="ChEBI" id="CHEBI:173118"/>
        <dbReference type="EC" id="6.5.1.8"/>
    </reaction>
</comment>
<feature type="binding site" evidence="17">
    <location>
        <position position="995"/>
    </location>
    <ligand>
        <name>GMP</name>
        <dbReference type="ChEBI" id="CHEBI:58115"/>
    </ligand>
</feature>
<dbReference type="Gene3D" id="3.90.1860.10">
    <property type="entry name" value="tRNA-splicing ligase RtcB"/>
    <property type="match status" value="2"/>
</dbReference>
<dbReference type="GO" id="GO:0005525">
    <property type="term" value="F:GTP binding"/>
    <property type="evidence" value="ECO:0007669"/>
    <property type="project" value="UniProtKB-KW"/>
</dbReference>
<dbReference type="InterPro" id="IPR036025">
    <property type="entry name" value="RtcB-like_sf"/>
</dbReference>
<feature type="binding site" evidence="18">
    <location>
        <position position="844"/>
    </location>
    <ligand>
        <name>Mn(2+)</name>
        <dbReference type="ChEBI" id="CHEBI:29035"/>
        <label>2</label>
    </ligand>
</feature>
<dbReference type="AlphaFoldDB" id="A0A2H0LZI3"/>
<dbReference type="GO" id="GO:0006314">
    <property type="term" value="P:intron homing"/>
    <property type="evidence" value="ECO:0007669"/>
    <property type="project" value="UniProtKB-KW"/>
</dbReference>
<feature type="active site" description="GMP-histidine intermediate" evidence="16">
    <location>
        <position position="919"/>
    </location>
</feature>
<feature type="binding site" evidence="17">
    <location>
        <position position="900"/>
    </location>
    <ligand>
        <name>GMP</name>
        <dbReference type="ChEBI" id="CHEBI:58115"/>
    </ligand>
</feature>
<evidence type="ECO:0000256" key="4">
    <source>
        <dbReference type="ARBA" id="ARBA00022723"/>
    </source>
</evidence>
<dbReference type="PANTHER" id="PTHR11118">
    <property type="entry name" value="RNA-SPLICING LIGASE RTCB HOMOLOG"/>
    <property type="match status" value="1"/>
</dbReference>
<keyword evidence="7" id="KW-0692">RNA repair</keyword>
<keyword evidence="11" id="KW-0651">Protein splicing</keyword>
<feature type="binding site" evidence="17">
    <location>
        <begin position="893"/>
        <end position="896"/>
    </location>
    <ligand>
        <name>GMP</name>
        <dbReference type="ChEBI" id="CHEBI:58115"/>
    </ligand>
</feature>
<comment type="similarity">
    <text evidence="1 19">Belongs to the RtcB family.</text>
</comment>
<evidence type="ECO:0000256" key="8">
    <source>
        <dbReference type="ARBA" id="ARBA00022801"/>
    </source>
</evidence>
<keyword evidence="8" id="KW-0378">Hydrolase</keyword>
<comment type="catalytic activity">
    <reaction evidence="15">
        <text>a 3'-end 2',3'-cyclophospho-ribonucleotide-RNA + a 5'-end dephospho-ribonucleoside-RNA + GTP + H2O = a ribonucleotidyl-ribonucleotide-RNA + GMP + diphosphate + H(+)</text>
        <dbReference type="Rhea" id="RHEA:68080"/>
        <dbReference type="Rhea" id="RHEA-COMP:10464"/>
        <dbReference type="Rhea" id="RHEA-COMP:13936"/>
        <dbReference type="Rhea" id="RHEA-COMP:17355"/>
        <dbReference type="ChEBI" id="CHEBI:15377"/>
        <dbReference type="ChEBI" id="CHEBI:15378"/>
        <dbReference type="ChEBI" id="CHEBI:33019"/>
        <dbReference type="ChEBI" id="CHEBI:37565"/>
        <dbReference type="ChEBI" id="CHEBI:58115"/>
        <dbReference type="ChEBI" id="CHEBI:83064"/>
        <dbReference type="ChEBI" id="CHEBI:138284"/>
        <dbReference type="ChEBI" id="CHEBI:173118"/>
        <dbReference type="EC" id="6.5.1.8"/>
    </reaction>
</comment>
<dbReference type="PROSITE" id="PS50818">
    <property type="entry name" value="INTEIN_C_TER"/>
    <property type="match status" value="1"/>
</dbReference>
<dbReference type="EC" id="6.5.1.-" evidence="19"/>
<keyword evidence="9" id="KW-0068">Autocatalytic cleavage</keyword>
<dbReference type="InterPro" id="IPR003586">
    <property type="entry name" value="Hint_dom_C"/>
</dbReference>
<keyword evidence="12 17" id="KW-0342">GTP-binding</keyword>
<organism evidence="21 22">
    <name type="scientific">Candidatus Ghiorseimicrobium undicola</name>
    <dbReference type="NCBI Taxonomy" id="1974746"/>
    <lineage>
        <taxon>Bacteria</taxon>
        <taxon>Pseudomonadati</taxon>
        <taxon>Candidatus Omnitrophota</taxon>
        <taxon>Candidatus Ghiorseimicrobium</taxon>
    </lineage>
</organism>
<evidence type="ECO:0000256" key="6">
    <source>
        <dbReference type="ARBA" id="ARBA00022759"/>
    </source>
</evidence>
<evidence type="ECO:0000256" key="5">
    <source>
        <dbReference type="ARBA" id="ARBA00022741"/>
    </source>
</evidence>
<feature type="binding site" evidence="17">
    <location>
        <begin position="919"/>
        <end position="922"/>
    </location>
    <ligand>
        <name>GMP</name>
        <dbReference type="ChEBI" id="CHEBI:58115"/>
    </ligand>
</feature>
<feature type="binding site" evidence="18">
    <location>
        <position position="101"/>
    </location>
    <ligand>
        <name>Mn(2+)</name>
        <dbReference type="ChEBI" id="CHEBI:29035"/>
        <label>1</label>
    </ligand>
</feature>
<evidence type="ECO:0000256" key="14">
    <source>
        <dbReference type="ARBA" id="ARBA00047746"/>
    </source>
</evidence>
<keyword evidence="10" id="KW-0404">Intron homing</keyword>
<evidence type="ECO:0000256" key="18">
    <source>
        <dbReference type="PIRSR" id="PIRSR601233-3"/>
    </source>
</evidence>
<proteinExistence type="inferred from homology"/>
<dbReference type="InterPro" id="IPR003587">
    <property type="entry name" value="Hint_dom_N"/>
</dbReference>
<evidence type="ECO:0000256" key="15">
    <source>
        <dbReference type="ARBA" id="ARBA00049514"/>
    </source>
</evidence>
<evidence type="ECO:0000256" key="3">
    <source>
        <dbReference type="ARBA" id="ARBA00022722"/>
    </source>
</evidence>
<evidence type="ECO:0000256" key="17">
    <source>
        <dbReference type="PIRSR" id="PIRSR601233-2"/>
    </source>
</evidence>
<evidence type="ECO:0000256" key="16">
    <source>
        <dbReference type="PIRSR" id="PIRSR601233-1"/>
    </source>
</evidence>
<dbReference type="InterPro" id="IPR027434">
    <property type="entry name" value="Homing_endonucl"/>
</dbReference>
<keyword evidence="4 18" id="KW-0479">Metal-binding</keyword>